<organism evidence="1 2">
    <name type="scientific">Desulfofundulus salinus</name>
    <dbReference type="NCBI Taxonomy" id="2419843"/>
    <lineage>
        <taxon>Bacteria</taxon>
        <taxon>Bacillati</taxon>
        <taxon>Bacillota</taxon>
        <taxon>Clostridia</taxon>
        <taxon>Eubacteriales</taxon>
        <taxon>Peptococcaceae</taxon>
        <taxon>Desulfofundulus</taxon>
    </lineage>
</organism>
<dbReference type="EMBL" id="RBWE01000001">
    <property type="protein sequence ID" value="RKO67151.1"/>
    <property type="molecule type" value="Genomic_DNA"/>
</dbReference>
<name>A0A494WVT6_9FIRM</name>
<dbReference type="AlphaFoldDB" id="A0A494WVT6"/>
<comment type="caution">
    <text evidence="1">The sequence shown here is derived from an EMBL/GenBank/DDBJ whole genome shotgun (WGS) entry which is preliminary data.</text>
</comment>
<dbReference type="RefSeq" id="WP_121451565.1">
    <property type="nucleotide sequence ID" value="NZ_RBWE01000001.1"/>
</dbReference>
<accession>A0A494WVT6</accession>
<evidence type="ECO:0000313" key="1">
    <source>
        <dbReference type="EMBL" id="RKO67151.1"/>
    </source>
</evidence>
<sequence length="104" mass="12141">MTTEEFLTWLDNLQEEMESGLLEAGYSYRDIEDAKTAILALTSEEEKEARQSLLSRFKKEKLALLFYMVGRMDGMIDGFKQGYNEALYRQGNKRGEIYKHEVTQ</sequence>
<gene>
    <name evidence="1" type="ORF">D7024_09440</name>
</gene>
<dbReference type="Proteomes" id="UP000271256">
    <property type="component" value="Unassembled WGS sequence"/>
</dbReference>
<protein>
    <submittedName>
        <fullName evidence="1">Uncharacterized protein</fullName>
    </submittedName>
</protein>
<evidence type="ECO:0000313" key="2">
    <source>
        <dbReference type="Proteomes" id="UP000271256"/>
    </source>
</evidence>
<proteinExistence type="predicted"/>
<reference evidence="1 2" key="1">
    <citation type="submission" date="2018-10" db="EMBL/GenBank/DDBJ databases">
        <authorList>
            <person name="Grouzdev D.S."/>
            <person name="Krutkina M.S."/>
            <person name="Tourova T.P."/>
            <person name="Nazina T.N."/>
        </authorList>
    </citation>
    <scope>NUCLEOTIDE SEQUENCE [LARGE SCALE GENOMIC DNA]</scope>
    <source>
        <strain evidence="1 2">435</strain>
    </source>
</reference>
<keyword evidence="2" id="KW-1185">Reference proteome</keyword>